<dbReference type="InterPro" id="IPR001967">
    <property type="entry name" value="Peptidase_S11_N"/>
</dbReference>
<dbReference type="AlphaFoldDB" id="A0A9D1UF13"/>
<evidence type="ECO:0000256" key="1">
    <source>
        <dbReference type="ARBA" id="ARBA00003217"/>
    </source>
</evidence>
<proteinExistence type="inferred from homology"/>
<reference evidence="18" key="2">
    <citation type="submission" date="2021-04" db="EMBL/GenBank/DDBJ databases">
        <authorList>
            <person name="Gilroy R."/>
        </authorList>
    </citation>
    <scope>NUCLEOTIDE SEQUENCE</scope>
    <source>
        <strain evidence="18">421</strain>
    </source>
</reference>
<dbReference type="Pfam" id="PF07943">
    <property type="entry name" value="PBP5_C"/>
    <property type="match status" value="1"/>
</dbReference>
<dbReference type="Gene3D" id="2.60.410.10">
    <property type="entry name" value="D-Ala-D-Ala carboxypeptidase, C-terminal domain"/>
    <property type="match status" value="1"/>
</dbReference>
<keyword evidence="7 16" id="KW-0732">Signal</keyword>
<gene>
    <name evidence="18" type="ORF">IAA48_02835</name>
</gene>
<feature type="domain" description="Peptidase S11 D-Ala-D-Ala carboxypeptidase A C-terminal" evidence="17">
    <location>
        <begin position="278"/>
        <end position="367"/>
    </location>
</feature>
<dbReference type="InterPro" id="IPR018044">
    <property type="entry name" value="Peptidase_S11"/>
</dbReference>
<dbReference type="EC" id="3.4.16.4" evidence="4"/>
<dbReference type="GO" id="GO:0009002">
    <property type="term" value="F:serine-type D-Ala-D-Ala carboxypeptidase activity"/>
    <property type="evidence" value="ECO:0007669"/>
    <property type="project" value="UniProtKB-EC"/>
</dbReference>
<evidence type="ECO:0000313" key="19">
    <source>
        <dbReference type="Proteomes" id="UP000824205"/>
    </source>
</evidence>
<comment type="pathway">
    <text evidence="2">Cell wall biogenesis; peptidoglycan biosynthesis.</text>
</comment>
<evidence type="ECO:0000256" key="12">
    <source>
        <dbReference type="ARBA" id="ARBA00034000"/>
    </source>
</evidence>
<dbReference type="GO" id="GO:0008360">
    <property type="term" value="P:regulation of cell shape"/>
    <property type="evidence" value="ECO:0007669"/>
    <property type="project" value="UniProtKB-KW"/>
</dbReference>
<feature type="chain" id="PRO_5039719670" description="serine-type D-Ala-D-Ala carboxypeptidase" evidence="16">
    <location>
        <begin position="24"/>
        <end position="381"/>
    </location>
</feature>
<evidence type="ECO:0000256" key="6">
    <source>
        <dbReference type="ARBA" id="ARBA00022670"/>
    </source>
</evidence>
<dbReference type="PRINTS" id="PR00725">
    <property type="entry name" value="DADACBPTASE1"/>
</dbReference>
<evidence type="ECO:0000256" key="2">
    <source>
        <dbReference type="ARBA" id="ARBA00004752"/>
    </source>
</evidence>
<dbReference type="Pfam" id="PF00768">
    <property type="entry name" value="Peptidase_S11"/>
    <property type="match status" value="1"/>
</dbReference>
<dbReference type="Proteomes" id="UP000824205">
    <property type="component" value="Unassembled WGS sequence"/>
</dbReference>
<evidence type="ECO:0000256" key="14">
    <source>
        <dbReference type="PIRSR" id="PIRSR618044-2"/>
    </source>
</evidence>
<dbReference type="SMART" id="SM00936">
    <property type="entry name" value="PBP5_C"/>
    <property type="match status" value="1"/>
</dbReference>
<evidence type="ECO:0000256" key="10">
    <source>
        <dbReference type="ARBA" id="ARBA00022984"/>
    </source>
</evidence>
<comment type="function">
    <text evidence="1">Removes C-terminal D-alanyl residues from sugar-peptide cell wall precursors.</text>
</comment>
<dbReference type="SUPFAM" id="SSF56601">
    <property type="entry name" value="beta-lactamase/transpeptidase-like"/>
    <property type="match status" value="1"/>
</dbReference>
<keyword evidence="9" id="KW-0133">Cell shape</keyword>
<keyword evidence="8" id="KW-0378">Hydrolase</keyword>
<evidence type="ECO:0000256" key="5">
    <source>
        <dbReference type="ARBA" id="ARBA00022645"/>
    </source>
</evidence>
<sequence length="381" mass="41277">MKAFISAVLCFIVALIAPLSCFAAEDESNAAFEDVSKSSILMCADTGDIIYENNAYEHLSPASVTKVMSMLLILEALESGKITLEEEVVTSKNAVAMGGSQIWLEEGEKMTVDELFKAVAVASANDACTALAEHIAGSTASFVTMMNERARELGLENTNFENCTGLDDTATNHYSCAYDIAVMAREVMQHDLVYRYTTIWLDYLRNGETELNNTNKLVNTYSGITGLKTGTTSKAGFCVCATAQRDDMNLISVVLGAETSDGRFNSASNMLDYGFANYEVIVPQIDGSKITDVKVRNGVEKSITPVFDETGKLLVKKGTGDITYEYNIESSANAPVAQGSTLGSIDIRSGDSTIKTIKLYAAKTVEKVSYKYVFIKILSNI</sequence>
<dbReference type="GO" id="GO:0006508">
    <property type="term" value="P:proteolysis"/>
    <property type="evidence" value="ECO:0007669"/>
    <property type="project" value="UniProtKB-KW"/>
</dbReference>
<dbReference type="InterPro" id="IPR037167">
    <property type="entry name" value="Peptidase_S11_C_sf"/>
</dbReference>
<dbReference type="Gene3D" id="3.40.710.10">
    <property type="entry name" value="DD-peptidase/beta-lactamase superfamily"/>
    <property type="match status" value="1"/>
</dbReference>
<keyword evidence="5 18" id="KW-0121">Carboxypeptidase</keyword>
<evidence type="ECO:0000256" key="16">
    <source>
        <dbReference type="SAM" id="SignalP"/>
    </source>
</evidence>
<evidence type="ECO:0000256" key="4">
    <source>
        <dbReference type="ARBA" id="ARBA00012448"/>
    </source>
</evidence>
<evidence type="ECO:0000256" key="3">
    <source>
        <dbReference type="ARBA" id="ARBA00007164"/>
    </source>
</evidence>
<evidence type="ECO:0000313" key="18">
    <source>
        <dbReference type="EMBL" id="HIW85407.1"/>
    </source>
</evidence>
<dbReference type="GO" id="GO:0009252">
    <property type="term" value="P:peptidoglycan biosynthetic process"/>
    <property type="evidence" value="ECO:0007669"/>
    <property type="project" value="UniProtKB-KW"/>
</dbReference>
<evidence type="ECO:0000259" key="17">
    <source>
        <dbReference type="SMART" id="SM00936"/>
    </source>
</evidence>
<reference evidence="18" key="1">
    <citation type="journal article" date="2021" name="PeerJ">
        <title>Extensive microbial diversity within the chicken gut microbiome revealed by metagenomics and culture.</title>
        <authorList>
            <person name="Gilroy R."/>
            <person name="Ravi A."/>
            <person name="Getino M."/>
            <person name="Pursley I."/>
            <person name="Horton D.L."/>
            <person name="Alikhan N.F."/>
            <person name="Baker D."/>
            <person name="Gharbi K."/>
            <person name="Hall N."/>
            <person name="Watson M."/>
            <person name="Adriaenssens E.M."/>
            <person name="Foster-Nyarko E."/>
            <person name="Jarju S."/>
            <person name="Secka A."/>
            <person name="Antonio M."/>
            <person name="Oren A."/>
            <person name="Chaudhuri R.R."/>
            <person name="La Ragione R."/>
            <person name="Hildebrand F."/>
            <person name="Pallen M.J."/>
        </authorList>
    </citation>
    <scope>NUCLEOTIDE SEQUENCE</scope>
    <source>
        <strain evidence="18">421</strain>
    </source>
</reference>
<feature type="active site" evidence="13">
    <location>
        <position position="123"/>
    </location>
</feature>
<dbReference type="InterPro" id="IPR015956">
    <property type="entry name" value="Peniciliin-bd_prot_C_sf"/>
</dbReference>
<keyword evidence="11" id="KW-0961">Cell wall biogenesis/degradation</keyword>
<comment type="caution">
    <text evidence="18">The sequence shown here is derived from an EMBL/GenBank/DDBJ whole genome shotgun (WGS) entry which is preliminary data.</text>
</comment>
<name>A0A9D1UF13_9FIRM</name>
<feature type="active site" description="Acyl-ester intermediate" evidence="13">
    <location>
        <position position="63"/>
    </location>
</feature>
<dbReference type="SUPFAM" id="SSF69189">
    <property type="entry name" value="Penicillin-binding protein associated domain"/>
    <property type="match status" value="1"/>
</dbReference>
<feature type="signal peptide" evidence="16">
    <location>
        <begin position="1"/>
        <end position="23"/>
    </location>
</feature>
<comment type="catalytic activity">
    <reaction evidence="12">
        <text>Preferential cleavage: (Ac)2-L-Lys-D-Ala-|-D-Ala. Also transpeptidation of peptidyl-alanyl moieties that are N-acyl substituents of D-alanine.</text>
        <dbReference type="EC" id="3.4.16.4"/>
    </reaction>
</comment>
<protein>
    <recommendedName>
        <fullName evidence="4">serine-type D-Ala-D-Ala carboxypeptidase</fullName>
        <ecNumber evidence="4">3.4.16.4</ecNumber>
    </recommendedName>
</protein>
<dbReference type="InterPro" id="IPR012338">
    <property type="entry name" value="Beta-lactam/transpept-like"/>
</dbReference>
<dbReference type="GO" id="GO:0071555">
    <property type="term" value="P:cell wall organization"/>
    <property type="evidence" value="ECO:0007669"/>
    <property type="project" value="UniProtKB-KW"/>
</dbReference>
<evidence type="ECO:0000256" key="9">
    <source>
        <dbReference type="ARBA" id="ARBA00022960"/>
    </source>
</evidence>
<dbReference type="PANTHER" id="PTHR21581:SF6">
    <property type="entry name" value="TRAFFICKING PROTEIN PARTICLE COMPLEX SUBUNIT 12"/>
    <property type="match status" value="1"/>
</dbReference>
<evidence type="ECO:0000256" key="8">
    <source>
        <dbReference type="ARBA" id="ARBA00022801"/>
    </source>
</evidence>
<evidence type="ECO:0000256" key="7">
    <source>
        <dbReference type="ARBA" id="ARBA00022729"/>
    </source>
</evidence>
<evidence type="ECO:0000256" key="11">
    <source>
        <dbReference type="ARBA" id="ARBA00023316"/>
    </source>
</evidence>
<keyword evidence="6" id="KW-0645">Protease</keyword>
<dbReference type="PANTHER" id="PTHR21581">
    <property type="entry name" value="D-ALANYL-D-ALANINE CARBOXYPEPTIDASE"/>
    <property type="match status" value="1"/>
</dbReference>
<dbReference type="EMBL" id="DXGE01000011">
    <property type="protein sequence ID" value="HIW85407.1"/>
    <property type="molecule type" value="Genomic_DNA"/>
</dbReference>
<comment type="similarity">
    <text evidence="3 15">Belongs to the peptidase S11 family.</text>
</comment>
<evidence type="ECO:0000256" key="13">
    <source>
        <dbReference type="PIRSR" id="PIRSR618044-1"/>
    </source>
</evidence>
<accession>A0A9D1UF13</accession>
<feature type="binding site" evidence="14">
    <location>
        <position position="228"/>
    </location>
    <ligand>
        <name>substrate</name>
    </ligand>
</feature>
<organism evidence="18 19">
    <name type="scientific">Candidatus Eubacterium faecipullorum</name>
    <dbReference type="NCBI Taxonomy" id="2838571"/>
    <lineage>
        <taxon>Bacteria</taxon>
        <taxon>Bacillati</taxon>
        <taxon>Bacillota</taxon>
        <taxon>Clostridia</taxon>
        <taxon>Eubacteriales</taxon>
        <taxon>Eubacteriaceae</taxon>
        <taxon>Eubacterium</taxon>
    </lineage>
</organism>
<keyword evidence="10" id="KW-0573">Peptidoglycan synthesis</keyword>
<feature type="active site" description="Proton acceptor" evidence="13">
    <location>
        <position position="66"/>
    </location>
</feature>
<dbReference type="InterPro" id="IPR012907">
    <property type="entry name" value="Peptidase_S11_C"/>
</dbReference>
<evidence type="ECO:0000256" key="15">
    <source>
        <dbReference type="RuleBase" id="RU004016"/>
    </source>
</evidence>